<accession>A0A644VVI2</accession>
<organism evidence="1">
    <name type="scientific">bioreactor metagenome</name>
    <dbReference type="NCBI Taxonomy" id="1076179"/>
    <lineage>
        <taxon>unclassified sequences</taxon>
        <taxon>metagenomes</taxon>
        <taxon>ecological metagenomes</taxon>
    </lineage>
</organism>
<name>A0A644VVI2_9ZZZZ</name>
<evidence type="ECO:0000313" key="1">
    <source>
        <dbReference type="EMBL" id="MPL95230.1"/>
    </source>
</evidence>
<reference evidence="1" key="1">
    <citation type="submission" date="2019-08" db="EMBL/GenBank/DDBJ databases">
        <authorList>
            <person name="Kucharzyk K."/>
            <person name="Murdoch R.W."/>
            <person name="Higgins S."/>
            <person name="Loffler F."/>
        </authorList>
    </citation>
    <scope>NUCLEOTIDE SEQUENCE</scope>
</reference>
<dbReference type="HAMAP" id="MF_01539">
    <property type="entry name" value="TmcAL"/>
    <property type="match status" value="1"/>
</dbReference>
<dbReference type="Gene3D" id="3.40.50.620">
    <property type="entry name" value="HUPs"/>
    <property type="match status" value="1"/>
</dbReference>
<dbReference type="InterPro" id="IPR014729">
    <property type="entry name" value="Rossmann-like_a/b/a_fold"/>
</dbReference>
<dbReference type="PANTHER" id="PTHR37825">
    <property type="entry name" value="TRNA(MET) CYTIDINE ACETATE LIGASE"/>
    <property type="match status" value="1"/>
</dbReference>
<dbReference type="PANTHER" id="PTHR37825:SF1">
    <property type="entry name" value="TRNA(MET) CYTIDINE ACETATE LIGASE"/>
    <property type="match status" value="1"/>
</dbReference>
<proteinExistence type="inferred from homology"/>
<evidence type="ECO:0008006" key="2">
    <source>
        <dbReference type="Google" id="ProtNLM"/>
    </source>
</evidence>
<protein>
    <recommendedName>
        <fullName evidence="2">tRNA(Met) cytidine acetate ligase</fullName>
    </recommendedName>
</protein>
<dbReference type="EMBL" id="VSSQ01000459">
    <property type="protein sequence ID" value="MPL95230.1"/>
    <property type="molecule type" value="Genomic_DNA"/>
</dbReference>
<dbReference type="AlphaFoldDB" id="A0A644VVI2"/>
<dbReference type="Pfam" id="PF05636">
    <property type="entry name" value="HIGH_NTase1"/>
    <property type="match status" value="1"/>
</dbReference>
<gene>
    <name evidence="1" type="ORF">SDC9_41399</name>
</gene>
<sequence>MKNNNVIGIVAEYNPFHKGHAYQITTAKKLIGDSTILAVMSGSFVQRGEPALTDKWARAKMAIAGGVDLVIELPAIYACRSGQSFAQGALGILQATGCITHLVFGCETRTPEILQAMAQIKINTKELQSYMKLGLTYAGAMETLLNNKFPNYDKIIKSPNNILALEYYRALNTLKSSIIPLPILRHGAGYLDKNITTLFPGASAIREYILSKGVTKELIAALPRNVFEQLIVLQENQLLGIQNDKLTAILNYTLAKLEAASIAEHCDTSEGLENKLADNCNCTDFANLVNKIKSKRYPATRIQRLLCQLLISTPQVPFAATGDIAPSYLRVLAFNDRGRKLLKIMKASATLPVLTKLGKNIFTKYPDADFYNTLKTEITATNVYDILQGNGNYNRDYTTSAIYVSNQPKLLK</sequence>
<comment type="caution">
    <text evidence="1">The sequence shown here is derived from an EMBL/GenBank/DDBJ whole genome shotgun (WGS) entry which is preliminary data.</text>
</comment>
<dbReference type="InterPro" id="IPR008513">
    <property type="entry name" value="tRNA(Met)_cyd_acetate_ligase"/>
</dbReference>
<dbReference type="SUPFAM" id="SSF52374">
    <property type="entry name" value="Nucleotidylyl transferase"/>
    <property type="match status" value="1"/>
</dbReference>